<dbReference type="InterPro" id="IPR016024">
    <property type="entry name" value="ARM-type_fold"/>
</dbReference>
<dbReference type="Pfam" id="PF08045">
    <property type="entry name" value="CDC14"/>
    <property type="match status" value="1"/>
</dbReference>
<evidence type="ECO:0000313" key="3">
    <source>
        <dbReference type="Proteomes" id="UP001166286"/>
    </source>
</evidence>
<dbReference type="InterPro" id="IPR011989">
    <property type="entry name" value="ARM-like"/>
</dbReference>
<accession>A0AA39V482</accession>
<sequence>MESLLSLSFDYLSSNDGVKIRKGLRQLEGLLAQICLSRSSSSPPDRRSSVIANGASKQSTKELSSLKNDPAFREFFKLQEGFEWNVAIRLITTLERLLSRSSTGANDLLLVGTLELLHGILLMHPPSRSLFAREIYMNLLLDLLEPTCCPAIQSSALLTLVTALLSTPQNTRTFEDVDGLLAVTSLFKNRGTSRDVKMKVVEFLYFYLMPETPVVGDGWGGDGGGGGLQRSPSKRAGNVGGIMGPSGREVKTRTTDEKQALLGRHLSNVEDLVEDLRESAPFGAILA</sequence>
<name>A0AA39V482_9LECA</name>
<dbReference type="EMBL" id="JAFEKC020000003">
    <property type="protein sequence ID" value="KAK0515503.1"/>
    <property type="molecule type" value="Genomic_DNA"/>
</dbReference>
<evidence type="ECO:0000256" key="1">
    <source>
        <dbReference type="SAM" id="MobiDB-lite"/>
    </source>
</evidence>
<dbReference type="PANTHER" id="PTHR34065">
    <property type="entry name" value="CELL DIVISION CONTROL PROTEIN 14"/>
    <property type="match status" value="1"/>
</dbReference>
<evidence type="ECO:0008006" key="4">
    <source>
        <dbReference type="Google" id="ProtNLM"/>
    </source>
</evidence>
<dbReference type="SUPFAM" id="SSF48371">
    <property type="entry name" value="ARM repeat"/>
    <property type="match status" value="1"/>
</dbReference>
<proteinExistence type="predicted"/>
<dbReference type="Proteomes" id="UP001166286">
    <property type="component" value="Unassembled WGS sequence"/>
</dbReference>
<evidence type="ECO:0000313" key="2">
    <source>
        <dbReference type="EMBL" id="KAK0515503.1"/>
    </source>
</evidence>
<organism evidence="2 3">
    <name type="scientific">Cladonia borealis</name>
    <dbReference type="NCBI Taxonomy" id="184061"/>
    <lineage>
        <taxon>Eukaryota</taxon>
        <taxon>Fungi</taxon>
        <taxon>Dikarya</taxon>
        <taxon>Ascomycota</taxon>
        <taxon>Pezizomycotina</taxon>
        <taxon>Lecanoromycetes</taxon>
        <taxon>OSLEUM clade</taxon>
        <taxon>Lecanoromycetidae</taxon>
        <taxon>Lecanorales</taxon>
        <taxon>Lecanorineae</taxon>
        <taxon>Cladoniaceae</taxon>
        <taxon>Cladonia</taxon>
    </lineage>
</organism>
<dbReference type="InterPro" id="IPR012535">
    <property type="entry name" value="Cell_div_Cdc14"/>
</dbReference>
<dbReference type="PANTHER" id="PTHR34065:SF1">
    <property type="entry name" value="CELL DIVISION CONTROL PROTEIN 14"/>
    <property type="match status" value="1"/>
</dbReference>
<comment type="caution">
    <text evidence="2">The sequence shown here is derived from an EMBL/GenBank/DDBJ whole genome shotgun (WGS) entry which is preliminary data.</text>
</comment>
<feature type="region of interest" description="Disordered" evidence="1">
    <location>
        <begin position="220"/>
        <end position="254"/>
    </location>
</feature>
<dbReference type="Gene3D" id="1.25.10.10">
    <property type="entry name" value="Leucine-rich Repeat Variant"/>
    <property type="match status" value="1"/>
</dbReference>
<protein>
    <recommendedName>
        <fullName evidence="4">Cell division control protein 14</fullName>
    </recommendedName>
</protein>
<gene>
    <name evidence="2" type="ORF">JMJ35_001537</name>
</gene>
<dbReference type="AlphaFoldDB" id="A0AA39V482"/>
<reference evidence="2" key="1">
    <citation type="submission" date="2023-03" db="EMBL/GenBank/DDBJ databases">
        <title>Complete genome of Cladonia borealis.</title>
        <authorList>
            <person name="Park H."/>
        </authorList>
    </citation>
    <scope>NUCLEOTIDE SEQUENCE</scope>
    <source>
        <strain evidence="2">ANT050790</strain>
    </source>
</reference>
<keyword evidence="3" id="KW-1185">Reference proteome</keyword>